<dbReference type="Proteomes" id="UP000319040">
    <property type="component" value="Unassembled WGS sequence"/>
</dbReference>
<dbReference type="RefSeq" id="WP_142532107.1">
    <property type="nucleotide sequence ID" value="NZ_FXTB01000001.1"/>
</dbReference>
<sequence length="314" mass="35611">MARGTGRVTNRATYFIEGYINKLGDLLSYIFEVPGCAVFDMFSWIGAKVGVSFPFLWLGSVAKSLLCFFAIVVKIPFGIAGGIVSGVIKIVLGLFSFAWTMVLEGIQDVLSPVVGAFILLVAKLIALVQTIFYLQDFERRITINEEMKLNKVFAHSMSLYNVRIIEGRAGLYGLNSRAFTLGNTIYLKTKSFSIDLLIHETVHAWQYQKSGCRYASDAIIAQWFVEGAYDWEMGIKVRGKQAWIYLNEEAQAEFMQDLWKRGKLCDKDNRILKVGDGCYFDADEKKTFGKFSIWFNDYSRFAASAVNQLQKRWP</sequence>
<evidence type="ECO:0008006" key="4">
    <source>
        <dbReference type="Google" id="ProtNLM"/>
    </source>
</evidence>
<reference evidence="2 3" key="1">
    <citation type="submission" date="2017-05" db="EMBL/GenBank/DDBJ databases">
        <authorList>
            <person name="Varghese N."/>
            <person name="Submissions S."/>
        </authorList>
    </citation>
    <scope>NUCLEOTIDE SEQUENCE [LARGE SCALE GENOMIC DNA]</scope>
    <source>
        <strain evidence="2 3">DSM 27040</strain>
    </source>
</reference>
<feature type="transmembrane region" description="Helical" evidence="1">
    <location>
        <begin position="79"/>
        <end position="102"/>
    </location>
</feature>
<keyword evidence="1" id="KW-1133">Transmembrane helix</keyword>
<keyword evidence="1" id="KW-0472">Membrane</keyword>
<evidence type="ECO:0000256" key="1">
    <source>
        <dbReference type="SAM" id="Phobius"/>
    </source>
</evidence>
<feature type="transmembrane region" description="Helical" evidence="1">
    <location>
        <begin position="114"/>
        <end position="134"/>
    </location>
</feature>
<keyword evidence="3" id="KW-1185">Reference proteome</keyword>
<protein>
    <recommendedName>
        <fullName evidence="4">DUF4157 domain-containing protein</fullName>
    </recommendedName>
</protein>
<dbReference type="AlphaFoldDB" id="A0A521B7R7"/>
<dbReference type="EMBL" id="FXTB01000001">
    <property type="protein sequence ID" value="SMO43138.1"/>
    <property type="molecule type" value="Genomic_DNA"/>
</dbReference>
<organism evidence="2 3">
    <name type="scientific">Saccharicrinis carchari</name>
    <dbReference type="NCBI Taxonomy" id="1168039"/>
    <lineage>
        <taxon>Bacteria</taxon>
        <taxon>Pseudomonadati</taxon>
        <taxon>Bacteroidota</taxon>
        <taxon>Bacteroidia</taxon>
        <taxon>Marinilabiliales</taxon>
        <taxon>Marinilabiliaceae</taxon>
        <taxon>Saccharicrinis</taxon>
    </lineage>
</organism>
<evidence type="ECO:0000313" key="3">
    <source>
        <dbReference type="Proteomes" id="UP000319040"/>
    </source>
</evidence>
<evidence type="ECO:0000313" key="2">
    <source>
        <dbReference type="EMBL" id="SMO43138.1"/>
    </source>
</evidence>
<feature type="transmembrane region" description="Helical" evidence="1">
    <location>
        <begin position="51"/>
        <end position="72"/>
    </location>
</feature>
<gene>
    <name evidence="2" type="ORF">SAMN06265379_101775</name>
</gene>
<dbReference type="OrthoDB" id="4317910at2"/>
<name>A0A521B7R7_SACCC</name>
<accession>A0A521B7R7</accession>
<proteinExistence type="predicted"/>
<keyword evidence="1" id="KW-0812">Transmembrane</keyword>